<keyword evidence="1" id="KW-0145">Chemotaxis</keyword>
<comment type="caution">
    <text evidence="2">The sequence shown here is derived from an EMBL/GenBank/DDBJ whole genome shotgun (WGS) entry which is preliminary data.</text>
</comment>
<reference evidence="2" key="1">
    <citation type="submission" date="2021-01" db="EMBL/GenBank/DDBJ databases">
        <title>Fulvivirga kasyanovii gen. nov., sp nov., a novel member of the phylum Bacteroidetes isolated from seawater in a mussel farm.</title>
        <authorList>
            <person name="Zhao L.-H."/>
            <person name="Wang Z.-J."/>
        </authorList>
    </citation>
    <scope>NUCLEOTIDE SEQUENCE</scope>
    <source>
        <strain evidence="2">29W222</strain>
    </source>
</reference>
<name>A0A937KC45_9BACT</name>
<dbReference type="InterPro" id="IPR028976">
    <property type="entry name" value="CheC-like_sf"/>
</dbReference>
<dbReference type="SUPFAM" id="SSF103039">
    <property type="entry name" value="CheC-like"/>
    <property type="match status" value="1"/>
</dbReference>
<organism evidence="2 3">
    <name type="scientific">Fulvivirga marina</name>
    <dbReference type="NCBI Taxonomy" id="2494733"/>
    <lineage>
        <taxon>Bacteria</taxon>
        <taxon>Pseudomonadati</taxon>
        <taxon>Bacteroidota</taxon>
        <taxon>Cytophagia</taxon>
        <taxon>Cytophagales</taxon>
        <taxon>Fulvivirgaceae</taxon>
        <taxon>Fulvivirga</taxon>
    </lineage>
</organism>
<dbReference type="EMBL" id="JAEUGD010000042">
    <property type="protein sequence ID" value="MBL6447107.1"/>
    <property type="molecule type" value="Genomic_DNA"/>
</dbReference>
<dbReference type="GO" id="GO:0006935">
    <property type="term" value="P:chemotaxis"/>
    <property type="evidence" value="ECO:0007669"/>
    <property type="project" value="UniProtKB-KW"/>
</dbReference>
<dbReference type="AlphaFoldDB" id="A0A937KC45"/>
<evidence type="ECO:0000256" key="1">
    <source>
        <dbReference type="ARBA" id="ARBA00022500"/>
    </source>
</evidence>
<keyword evidence="3" id="KW-1185">Reference proteome</keyword>
<proteinExistence type="predicted"/>
<gene>
    <name evidence="2" type="ORF">JMN32_12365</name>
</gene>
<dbReference type="Proteomes" id="UP000614216">
    <property type="component" value="Unassembled WGS sequence"/>
</dbReference>
<dbReference type="Gene3D" id="3.40.1550.10">
    <property type="entry name" value="CheC-like"/>
    <property type="match status" value="1"/>
</dbReference>
<dbReference type="RefSeq" id="WP_202856634.1">
    <property type="nucleotide sequence ID" value="NZ_JAEUGD010000042.1"/>
</dbReference>
<evidence type="ECO:0000313" key="2">
    <source>
        <dbReference type="EMBL" id="MBL6447107.1"/>
    </source>
</evidence>
<evidence type="ECO:0000313" key="3">
    <source>
        <dbReference type="Proteomes" id="UP000614216"/>
    </source>
</evidence>
<accession>A0A937KC45</accession>
<protein>
    <submittedName>
        <fullName evidence="2">Uncharacterized protein</fullName>
    </submittedName>
</protein>
<sequence length="182" mass="20586">MIIKKIFEKGYQHAARSFSQLAGLEIKKGILAIELFNKANHSPYEMPFKQKFTILRTKIFGETNGESLLILSESERKFINSKSPIPASTSVSIDEPEFLLELDNIISASTITEISNSLNISIYGGVPDLLTNRGDDLNNYIHDGKYPILIKGYFDFEGFEEVKPTFIFRMSEEFLGVAKHIN</sequence>